<dbReference type="Proteomes" id="UP001597459">
    <property type="component" value="Unassembled WGS sequence"/>
</dbReference>
<feature type="transmembrane region" description="Helical" evidence="1">
    <location>
        <begin position="193"/>
        <end position="216"/>
    </location>
</feature>
<accession>A0ABW5N9Q6</accession>
<feature type="transmembrane region" description="Helical" evidence="1">
    <location>
        <begin position="99"/>
        <end position="119"/>
    </location>
</feature>
<dbReference type="EMBL" id="JBHULX010000039">
    <property type="protein sequence ID" value="MFD2592357.1"/>
    <property type="molecule type" value="Genomic_DNA"/>
</dbReference>
<keyword evidence="1" id="KW-1133">Transmembrane helix</keyword>
<feature type="transmembrane region" description="Helical" evidence="1">
    <location>
        <begin position="23"/>
        <end position="50"/>
    </location>
</feature>
<organism evidence="2 3">
    <name type="scientific">Aquimarina hainanensis</name>
    <dbReference type="NCBI Taxonomy" id="1578017"/>
    <lineage>
        <taxon>Bacteria</taxon>
        <taxon>Pseudomonadati</taxon>
        <taxon>Bacteroidota</taxon>
        <taxon>Flavobacteriia</taxon>
        <taxon>Flavobacteriales</taxon>
        <taxon>Flavobacteriaceae</taxon>
        <taxon>Aquimarina</taxon>
    </lineage>
</organism>
<evidence type="ECO:0000313" key="2">
    <source>
        <dbReference type="EMBL" id="MFD2592357.1"/>
    </source>
</evidence>
<feature type="transmembrane region" description="Helical" evidence="1">
    <location>
        <begin position="70"/>
        <end position="92"/>
    </location>
</feature>
<keyword evidence="1" id="KW-0812">Transmembrane</keyword>
<keyword evidence="1" id="KW-0472">Membrane</keyword>
<dbReference type="RefSeq" id="WP_378298292.1">
    <property type="nucleotide sequence ID" value="NZ_JBHULX010000039.1"/>
</dbReference>
<feature type="transmembrane region" description="Helical" evidence="1">
    <location>
        <begin position="159"/>
        <end position="181"/>
    </location>
</feature>
<evidence type="ECO:0000313" key="3">
    <source>
        <dbReference type="Proteomes" id="UP001597459"/>
    </source>
</evidence>
<sequence length="234" mass="27531">MLELLAAIIGTCYIKKHVVNKGIIYFVYFLWVTVFLEVFISNIPFLLLELGIFDDRYMLLKKSVLLKGNIWIYNIYCVFSDLLYTYVFLSYIVNNTNRLIVKALMLLHAISYCCFFIFSEGFFDSFYTIPYFLGVLNIIVAFGIYLNEILRIDKSISSVYLPVFIGFGIITFSVVMGPFFTFFYKTINYKVHFFYGLLLLISNAFLYGLITIGFLIEMNMDRWIVKHKIIYRVE</sequence>
<comment type="caution">
    <text evidence="2">The sequence shown here is derived from an EMBL/GenBank/DDBJ whole genome shotgun (WGS) entry which is preliminary data.</text>
</comment>
<reference evidence="3" key="1">
    <citation type="journal article" date="2019" name="Int. J. Syst. Evol. Microbiol.">
        <title>The Global Catalogue of Microorganisms (GCM) 10K type strain sequencing project: providing services to taxonomists for standard genome sequencing and annotation.</title>
        <authorList>
            <consortium name="The Broad Institute Genomics Platform"/>
            <consortium name="The Broad Institute Genome Sequencing Center for Infectious Disease"/>
            <person name="Wu L."/>
            <person name="Ma J."/>
        </authorList>
    </citation>
    <scope>NUCLEOTIDE SEQUENCE [LARGE SCALE GENOMIC DNA]</scope>
    <source>
        <strain evidence="3">KCTC 42423</strain>
    </source>
</reference>
<protein>
    <submittedName>
        <fullName evidence="2">Uncharacterized protein</fullName>
    </submittedName>
</protein>
<keyword evidence="3" id="KW-1185">Reference proteome</keyword>
<evidence type="ECO:0000256" key="1">
    <source>
        <dbReference type="SAM" id="Phobius"/>
    </source>
</evidence>
<feature type="transmembrane region" description="Helical" evidence="1">
    <location>
        <begin position="125"/>
        <end position="147"/>
    </location>
</feature>
<proteinExistence type="predicted"/>
<gene>
    <name evidence="2" type="ORF">ACFSTE_16075</name>
</gene>
<name>A0ABW5N9Q6_9FLAO</name>